<accession>A0A9W7NH31</accession>
<feature type="coiled-coil region" evidence="10">
    <location>
        <begin position="229"/>
        <end position="299"/>
    </location>
</feature>
<name>A0A9W7NH31_9PROT</name>
<dbReference type="Gene3D" id="2.40.30.170">
    <property type="match status" value="1"/>
</dbReference>
<dbReference type="RefSeq" id="WP_149470649.1">
    <property type="nucleotide sequence ID" value="NZ_QOKW01000017.1"/>
</dbReference>
<dbReference type="PANTHER" id="PTHR30386">
    <property type="entry name" value="MEMBRANE FUSION SUBUNIT OF EMRAB-TOLC MULTIDRUG EFFLUX PUMP"/>
    <property type="match status" value="1"/>
</dbReference>
<keyword evidence="6 9" id="KW-0812">Transmembrane</keyword>
<reference evidence="13 14" key="1">
    <citation type="submission" date="2018-07" db="EMBL/GenBank/DDBJ databases">
        <title>Genome sequence of Azospirillum sp. ATCC 49961.</title>
        <authorList>
            <person name="Sant'Anna F.H."/>
            <person name="Baldani J.I."/>
            <person name="Zilli J.E."/>
            <person name="Reis V.M."/>
            <person name="Hartmann A."/>
            <person name="Cruz L."/>
            <person name="de Souza E.M."/>
            <person name="de Oliveira Pedrosa F."/>
            <person name="Passaglia L.M.P."/>
        </authorList>
    </citation>
    <scope>NUCLEOTIDE SEQUENCE [LARGE SCALE GENOMIC DNA]</scope>
    <source>
        <strain evidence="13 14">ATCC 49961</strain>
    </source>
</reference>
<evidence type="ECO:0000256" key="8">
    <source>
        <dbReference type="ARBA" id="ARBA00023136"/>
    </source>
</evidence>
<evidence type="ECO:0000256" key="5">
    <source>
        <dbReference type="ARBA" id="ARBA00022519"/>
    </source>
</evidence>
<dbReference type="InterPro" id="IPR050739">
    <property type="entry name" value="MFP"/>
</dbReference>
<dbReference type="InterPro" id="IPR058781">
    <property type="entry name" value="HH_AprE-like"/>
</dbReference>
<dbReference type="EMBL" id="QOKW01000017">
    <property type="protein sequence ID" value="KAA0678440.1"/>
    <property type="molecule type" value="Genomic_DNA"/>
</dbReference>
<evidence type="ECO:0000256" key="1">
    <source>
        <dbReference type="ARBA" id="ARBA00004377"/>
    </source>
</evidence>
<keyword evidence="10" id="KW-0175">Coiled coil</keyword>
<feature type="transmembrane region" description="Helical" evidence="9">
    <location>
        <begin position="31"/>
        <end position="53"/>
    </location>
</feature>
<dbReference type="Proteomes" id="UP000480854">
    <property type="component" value="Unassembled WGS sequence"/>
</dbReference>
<evidence type="ECO:0000256" key="4">
    <source>
        <dbReference type="ARBA" id="ARBA00022475"/>
    </source>
</evidence>
<protein>
    <recommendedName>
        <fullName evidence="9">Membrane fusion protein (MFP) family protein</fullName>
    </recommendedName>
</protein>
<dbReference type="GO" id="GO:0005886">
    <property type="term" value="C:plasma membrane"/>
    <property type="evidence" value="ECO:0007669"/>
    <property type="project" value="UniProtKB-SubCell"/>
</dbReference>
<dbReference type="NCBIfam" id="TIGR01843">
    <property type="entry name" value="type_I_hlyD"/>
    <property type="match status" value="1"/>
</dbReference>
<evidence type="ECO:0000256" key="10">
    <source>
        <dbReference type="SAM" id="Coils"/>
    </source>
</evidence>
<gene>
    <name evidence="13" type="ORF">DS843_20235</name>
</gene>
<keyword evidence="8 9" id="KW-0472">Membrane</keyword>
<feature type="domain" description="AprE-like long alpha-helical hairpin" evidence="11">
    <location>
        <begin position="109"/>
        <end position="298"/>
    </location>
</feature>
<dbReference type="InterPro" id="IPR010129">
    <property type="entry name" value="T1SS_HlyD"/>
</dbReference>
<evidence type="ECO:0000313" key="13">
    <source>
        <dbReference type="EMBL" id="KAA0678440.1"/>
    </source>
</evidence>
<evidence type="ECO:0000313" key="14">
    <source>
        <dbReference type="Proteomes" id="UP000480854"/>
    </source>
</evidence>
<comment type="subcellular location">
    <subcellularLocation>
        <location evidence="1 9">Cell inner membrane</location>
        <topology evidence="1 9">Single-pass membrane protein</topology>
    </subcellularLocation>
</comment>
<comment type="similarity">
    <text evidence="2 9">Belongs to the membrane fusion protein (MFP) (TC 8.A.1) family.</text>
</comment>
<dbReference type="PRINTS" id="PR01490">
    <property type="entry name" value="RTXTOXIND"/>
</dbReference>
<keyword evidence="5 9" id="KW-0997">Cell inner membrane</keyword>
<comment type="caution">
    <text evidence="13">The sequence shown here is derived from an EMBL/GenBank/DDBJ whole genome shotgun (WGS) entry which is preliminary data.</text>
</comment>
<dbReference type="Pfam" id="PF26002">
    <property type="entry name" value="Beta-barrel_AprE"/>
    <property type="match status" value="1"/>
</dbReference>
<dbReference type="OrthoDB" id="9810980at2"/>
<dbReference type="Pfam" id="PF25994">
    <property type="entry name" value="HH_AprE"/>
    <property type="match status" value="1"/>
</dbReference>
<keyword evidence="7 9" id="KW-1133">Transmembrane helix</keyword>
<keyword evidence="3 9" id="KW-0813">Transport</keyword>
<evidence type="ECO:0000256" key="9">
    <source>
        <dbReference type="RuleBase" id="RU365093"/>
    </source>
</evidence>
<sequence length="453" mass="50317">MTDTTTNTYKTKTMTSIGALRALVPDTRVSGLLAGGFMVLAVGFGGMTAWAALAPLHSAVMATGALAPETGRKIVKHTETAQIEAILVREGDKVKAGQVLVRLDSTEAATRLQVLSTSWLETQALEARLTAELFEQPAIEWPEELLRRRGTDRTVEKLMGNQETLFQVRRNQLDTEASLTKERAATLREEGRSLQEQRKFLAREIQLIEDDLRITQGLLSRGNATRTKLVEQQKEEAQLKGRDRELEARIAQANQAAVDAEGDLLRRRNDFREKVLVDLEKARGDVLRLAEQIRDAANRLETRAIKAPDDGTVVMHSHWAVGGTITANEPILDIIPDDRALLAEVKVQPKDIKSLTVDLPVKVQLTAYDSRVVGSLDGTVTYVSADRVMDPITRQESYIARIKLKDSDSHQVHNLTIKPGMPVEARILLSARTPLDYLVQPLSHSYVKAFIQE</sequence>
<feature type="domain" description="AprE-like beta-barrel" evidence="12">
    <location>
        <begin position="341"/>
        <end position="428"/>
    </location>
</feature>
<dbReference type="Gene3D" id="2.40.50.100">
    <property type="match status" value="1"/>
</dbReference>
<feature type="coiled-coil region" evidence="10">
    <location>
        <begin position="170"/>
        <end position="204"/>
    </location>
</feature>
<evidence type="ECO:0000259" key="12">
    <source>
        <dbReference type="Pfam" id="PF26002"/>
    </source>
</evidence>
<evidence type="ECO:0000256" key="2">
    <source>
        <dbReference type="ARBA" id="ARBA00009477"/>
    </source>
</evidence>
<evidence type="ECO:0000256" key="3">
    <source>
        <dbReference type="ARBA" id="ARBA00022448"/>
    </source>
</evidence>
<dbReference type="AlphaFoldDB" id="A0A9W7NH31"/>
<organism evidence="13 14">
    <name type="scientific">Roseomonas genomospecies 6</name>
    <dbReference type="NCBI Taxonomy" id="214106"/>
    <lineage>
        <taxon>Bacteria</taxon>
        <taxon>Pseudomonadati</taxon>
        <taxon>Pseudomonadota</taxon>
        <taxon>Alphaproteobacteria</taxon>
        <taxon>Acetobacterales</taxon>
        <taxon>Roseomonadaceae</taxon>
        <taxon>Roseomonas</taxon>
    </lineage>
</organism>
<keyword evidence="4 9" id="KW-1003">Cell membrane</keyword>
<dbReference type="InterPro" id="IPR058982">
    <property type="entry name" value="Beta-barrel_AprE"/>
</dbReference>
<keyword evidence="14" id="KW-1185">Reference proteome</keyword>
<dbReference type="GO" id="GO:0015031">
    <property type="term" value="P:protein transport"/>
    <property type="evidence" value="ECO:0007669"/>
    <property type="project" value="InterPro"/>
</dbReference>
<evidence type="ECO:0000256" key="6">
    <source>
        <dbReference type="ARBA" id="ARBA00022692"/>
    </source>
</evidence>
<dbReference type="PANTHER" id="PTHR30386:SF17">
    <property type="entry name" value="ALKALINE PROTEASE SECRETION PROTEIN APRE"/>
    <property type="match status" value="1"/>
</dbReference>
<proteinExistence type="inferred from homology"/>
<evidence type="ECO:0000256" key="7">
    <source>
        <dbReference type="ARBA" id="ARBA00022989"/>
    </source>
</evidence>
<evidence type="ECO:0000259" key="11">
    <source>
        <dbReference type="Pfam" id="PF25994"/>
    </source>
</evidence>